<proteinExistence type="predicted"/>
<name>A0A1I5ZUU2_9GAMM</name>
<dbReference type="OrthoDB" id="6888544at2"/>
<dbReference type="AlphaFoldDB" id="A0A1I5ZUU2"/>
<reference evidence="1 2" key="1">
    <citation type="submission" date="2016-10" db="EMBL/GenBank/DDBJ databases">
        <authorList>
            <person name="de Groot N.N."/>
        </authorList>
    </citation>
    <scope>NUCLEOTIDE SEQUENCE [LARGE SCALE GENOMIC DNA]</scope>
    <source>
        <strain evidence="1 2">JCM 18415</strain>
    </source>
</reference>
<dbReference type="RefSeq" id="WP_090536338.1">
    <property type="nucleotide sequence ID" value="NZ_FOYD01000001.1"/>
</dbReference>
<sequence>MDKESYLAEIELRLRRYFSASRDGYKPPAEDRHRLEGFMQGAVFMGFATSAELGRVMERIHFDVFGKSIEERRQEGEARWQESVINYDRYDQPAYERAGRSLSDR</sequence>
<dbReference type="Proteomes" id="UP000242815">
    <property type="component" value="Unassembled WGS sequence"/>
</dbReference>
<gene>
    <name evidence="1" type="ORF">SAMN05216578_101341</name>
</gene>
<organism evidence="1 2">
    <name type="scientific">Halopseudomonas formosensis</name>
    <dbReference type="NCBI Taxonomy" id="1002526"/>
    <lineage>
        <taxon>Bacteria</taxon>
        <taxon>Pseudomonadati</taxon>
        <taxon>Pseudomonadota</taxon>
        <taxon>Gammaproteobacteria</taxon>
        <taxon>Pseudomonadales</taxon>
        <taxon>Pseudomonadaceae</taxon>
        <taxon>Halopseudomonas</taxon>
    </lineage>
</organism>
<dbReference type="EMBL" id="FOYD01000001">
    <property type="protein sequence ID" value="SFQ60244.1"/>
    <property type="molecule type" value="Genomic_DNA"/>
</dbReference>
<accession>A0A1I5ZUU2</accession>
<evidence type="ECO:0000313" key="2">
    <source>
        <dbReference type="Proteomes" id="UP000242815"/>
    </source>
</evidence>
<protein>
    <submittedName>
        <fullName evidence="1">Uncharacterized protein</fullName>
    </submittedName>
</protein>
<evidence type="ECO:0000313" key="1">
    <source>
        <dbReference type="EMBL" id="SFQ60244.1"/>
    </source>
</evidence>
<dbReference type="STRING" id="1002526.SAMN05216578_101341"/>